<dbReference type="InterPro" id="IPR039779">
    <property type="entry name" value="RFX-like"/>
</dbReference>
<accession>A0A2J7R8V5</accession>
<name>A0A2J7R8V5_9NEOP</name>
<dbReference type="Pfam" id="PF25340">
    <property type="entry name" value="BCD_RFX"/>
    <property type="match status" value="1"/>
</dbReference>
<proteinExistence type="predicted"/>
<dbReference type="PANTHER" id="PTHR12619:SF33">
    <property type="entry name" value="RFX, ISOFORM H"/>
    <property type="match status" value="1"/>
</dbReference>
<dbReference type="GO" id="GO:0000981">
    <property type="term" value="F:DNA-binding transcription factor activity, RNA polymerase II-specific"/>
    <property type="evidence" value="ECO:0007669"/>
    <property type="project" value="TreeGrafter"/>
</dbReference>
<evidence type="ECO:0000259" key="1">
    <source>
        <dbReference type="Pfam" id="PF25340"/>
    </source>
</evidence>
<dbReference type="GO" id="GO:0000978">
    <property type="term" value="F:RNA polymerase II cis-regulatory region sequence-specific DNA binding"/>
    <property type="evidence" value="ECO:0007669"/>
    <property type="project" value="TreeGrafter"/>
</dbReference>
<evidence type="ECO:0000313" key="3">
    <source>
        <dbReference type="Proteomes" id="UP000235965"/>
    </source>
</evidence>
<dbReference type="OrthoDB" id="10056949at2759"/>
<organism evidence="2 3">
    <name type="scientific">Cryptotermes secundus</name>
    <dbReference type="NCBI Taxonomy" id="105785"/>
    <lineage>
        <taxon>Eukaryota</taxon>
        <taxon>Metazoa</taxon>
        <taxon>Ecdysozoa</taxon>
        <taxon>Arthropoda</taxon>
        <taxon>Hexapoda</taxon>
        <taxon>Insecta</taxon>
        <taxon>Pterygota</taxon>
        <taxon>Neoptera</taxon>
        <taxon>Polyneoptera</taxon>
        <taxon>Dictyoptera</taxon>
        <taxon>Blattodea</taxon>
        <taxon>Blattoidea</taxon>
        <taxon>Termitoidae</taxon>
        <taxon>Kalotermitidae</taxon>
        <taxon>Cryptotermitinae</taxon>
        <taxon>Cryptotermes</taxon>
    </lineage>
</organism>
<dbReference type="InterPro" id="IPR057321">
    <property type="entry name" value="RFX1-4/6/8-like_BCD"/>
</dbReference>
<feature type="domain" description="RFX1-4/6/8-like BCD" evidence="1">
    <location>
        <begin position="5"/>
        <end position="274"/>
    </location>
</feature>
<protein>
    <recommendedName>
        <fullName evidence="1">RFX1-4/6/8-like BCD domain-containing protein</fullName>
    </recommendedName>
</protein>
<comment type="caution">
    <text evidence="2">The sequence shown here is derived from an EMBL/GenBank/DDBJ whole genome shotgun (WGS) entry which is preliminary data.</text>
</comment>
<keyword evidence="3" id="KW-1185">Reference proteome</keyword>
<dbReference type="STRING" id="105785.A0A2J7R8V5"/>
<reference evidence="2 3" key="1">
    <citation type="submission" date="2017-12" db="EMBL/GenBank/DDBJ databases">
        <title>Hemimetabolous genomes reveal molecular basis of termite eusociality.</title>
        <authorList>
            <person name="Harrison M.C."/>
            <person name="Jongepier E."/>
            <person name="Robertson H.M."/>
            <person name="Arning N."/>
            <person name="Bitard-Feildel T."/>
            <person name="Chao H."/>
            <person name="Childers C.P."/>
            <person name="Dinh H."/>
            <person name="Doddapaneni H."/>
            <person name="Dugan S."/>
            <person name="Gowin J."/>
            <person name="Greiner C."/>
            <person name="Han Y."/>
            <person name="Hu H."/>
            <person name="Hughes D.S.T."/>
            <person name="Huylmans A.-K."/>
            <person name="Kemena C."/>
            <person name="Kremer L.P.M."/>
            <person name="Lee S.L."/>
            <person name="Lopez-Ezquerra A."/>
            <person name="Mallet L."/>
            <person name="Monroy-Kuhn J.M."/>
            <person name="Moser A."/>
            <person name="Murali S.C."/>
            <person name="Muzny D.M."/>
            <person name="Otani S."/>
            <person name="Piulachs M.-D."/>
            <person name="Poelchau M."/>
            <person name="Qu J."/>
            <person name="Schaub F."/>
            <person name="Wada-Katsumata A."/>
            <person name="Worley K.C."/>
            <person name="Xie Q."/>
            <person name="Ylla G."/>
            <person name="Poulsen M."/>
            <person name="Gibbs R.A."/>
            <person name="Schal C."/>
            <person name="Richards S."/>
            <person name="Belles X."/>
            <person name="Korb J."/>
            <person name="Bornberg-Bauer E."/>
        </authorList>
    </citation>
    <scope>NUCLEOTIDE SEQUENCE [LARGE SCALE GENOMIC DNA]</scope>
    <source>
        <tissue evidence="2">Whole body</tissue>
    </source>
</reference>
<evidence type="ECO:0000313" key="2">
    <source>
        <dbReference type="EMBL" id="PNF37252.1"/>
    </source>
</evidence>
<dbReference type="InParanoid" id="A0A2J7R8V5"/>
<dbReference type="PANTHER" id="PTHR12619">
    <property type="entry name" value="RFX TRANSCRIPTION FACTOR FAMILY"/>
    <property type="match status" value="1"/>
</dbReference>
<sequence>MVVHDAVVNFRFQTVESLWIEFWGSQDNNNGDEYDESRYLSKTKLYLLCQCKPVQQFVQRVDCLFHQILVNVLIPDVLIPIPSSEIQEIRNFANGLVSYLKRVMANCPNEIMHIKISAASTLAQTLRRYSSLNQLAQAARTVLQNSPLKLQMLVDLNKVDFLSIQDQASWVYQCDVSMVQQLEVAFKNILHEQTSLEQWAAWLKNVVSQVLKQYEGKPDFAKAARQFLLKWSFYSSLVIREMALRNVASFGCFHAIRLLYDEYMFFVIEHKVAQATGETPIAVMGWKYNNNPNNVGDFIQLGPRNAGRKMASRTLAVGTDEASHHAVATKRLKIG</sequence>
<dbReference type="EMBL" id="NEVH01006721">
    <property type="protein sequence ID" value="PNF37252.1"/>
    <property type="molecule type" value="Genomic_DNA"/>
</dbReference>
<dbReference type="Proteomes" id="UP000235965">
    <property type="component" value="Unassembled WGS sequence"/>
</dbReference>
<gene>
    <name evidence="2" type="ORF">B7P43_G00395</name>
</gene>
<dbReference type="AlphaFoldDB" id="A0A2J7R8V5"/>